<evidence type="ECO:0000259" key="5">
    <source>
        <dbReference type="PROSITE" id="PS50931"/>
    </source>
</evidence>
<keyword evidence="4" id="KW-0804">Transcription</keyword>
<dbReference type="GO" id="GO:0003677">
    <property type="term" value="F:DNA binding"/>
    <property type="evidence" value="ECO:0007669"/>
    <property type="project" value="UniProtKB-KW"/>
</dbReference>
<dbReference type="InterPro" id="IPR005119">
    <property type="entry name" value="LysR_subst-bd"/>
</dbReference>
<dbReference type="Gene3D" id="1.10.10.10">
    <property type="entry name" value="Winged helix-like DNA-binding domain superfamily/Winged helix DNA-binding domain"/>
    <property type="match status" value="1"/>
</dbReference>
<organism evidence="6 7">
    <name type="scientific">Alloyangia pacifica</name>
    <dbReference type="NCBI Taxonomy" id="311180"/>
    <lineage>
        <taxon>Bacteria</taxon>
        <taxon>Pseudomonadati</taxon>
        <taxon>Pseudomonadota</taxon>
        <taxon>Alphaproteobacteria</taxon>
        <taxon>Rhodobacterales</taxon>
        <taxon>Roseobacteraceae</taxon>
        <taxon>Alloyangia</taxon>
    </lineage>
</organism>
<keyword evidence="3 6" id="KW-0238">DNA-binding</keyword>
<sequence>MDKFAELRAFTHVMDHGGFTAAADALGMSKAAVSKNVAALERRLGLKLFERTTRQVRPTTEGNHYYRWTRQLLAEADWADTCARALAEPQAAALRIAAPAELVEHMIVPRLGRFLASHPDHSVVFEPLGSEGCDLTLSTETGEQMEGRPIAVSAHVVVASSLYLATQGRPESASELASHRLLHLPAEQEGVIWTLTDRRGAVTPVTAERRIEMADTRSVLEAALAGLGVACLPDFVVARDLSVGRLTRILPEYDSARRVILSRTETGGPARELAMEFESYLDSSLREQGAPLAGRAGDLAP</sequence>
<dbReference type="AlphaFoldDB" id="A0A1I6QYA3"/>
<dbReference type="SUPFAM" id="SSF46785">
    <property type="entry name" value="Winged helix' DNA-binding domain"/>
    <property type="match status" value="1"/>
</dbReference>
<dbReference type="PRINTS" id="PR00039">
    <property type="entry name" value="HTHLYSR"/>
</dbReference>
<dbReference type="STRING" id="311180.SAMN04488050_102492"/>
<dbReference type="Pfam" id="PF00126">
    <property type="entry name" value="HTH_1"/>
    <property type="match status" value="1"/>
</dbReference>
<reference evidence="7" key="1">
    <citation type="submission" date="2016-10" db="EMBL/GenBank/DDBJ databases">
        <authorList>
            <person name="Varghese N."/>
            <person name="Submissions S."/>
        </authorList>
    </citation>
    <scope>NUCLEOTIDE SEQUENCE [LARGE SCALE GENOMIC DNA]</scope>
    <source>
        <strain evidence="7">DSM 26894</strain>
    </source>
</reference>
<accession>A0A1I6QYA3</accession>
<proteinExistence type="inferred from homology"/>
<name>A0A1I6QYA3_9RHOB</name>
<comment type="similarity">
    <text evidence="1">Belongs to the LysR transcriptional regulatory family.</text>
</comment>
<dbReference type="RefSeq" id="WP_092420224.1">
    <property type="nucleotide sequence ID" value="NZ_FNCL01000001.1"/>
</dbReference>
<evidence type="ECO:0000256" key="4">
    <source>
        <dbReference type="ARBA" id="ARBA00023163"/>
    </source>
</evidence>
<dbReference type="InterPro" id="IPR036388">
    <property type="entry name" value="WH-like_DNA-bd_sf"/>
</dbReference>
<dbReference type="OrthoDB" id="7216893at2"/>
<dbReference type="InterPro" id="IPR000847">
    <property type="entry name" value="LysR_HTH_N"/>
</dbReference>
<dbReference type="FunFam" id="1.10.10.10:FF:000001">
    <property type="entry name" value="LysR family transcriptional regulator"/>
    <property type="match status" value="1"/>
</dbReference>
<dbReference type="InterPro" id="IPR036390">
    <property type="entry name" value="WH_DNA-bd_sf"/>
</dbReference>
<feature type="domain" description="HTH lysR-type" evidence="5">
    <location>
        <begin position="1"/>
        <end position="59"/>
    </location>
</feature>
<evidence type="ECO:0000256" key="2">
    <source>
        <dbReference type="ARBA" id="ARBA00023015"/>
    </source>
</evidence>
<gene>
    <name evidence="6" type="ORF">SAMN04488050_102492</name>
</gene>
<keyword evidence="7" id="KW-1185">Reference proteome</keyword>
<dbReference type="PANTHER" id="PTHR30537">
    <property type="entry name" value="HTH-TYPE TRANSCRIPTIONAL REGULATOR"/>
    <property type="match status" value="1"/>
</dbReference>
<dbReference type="PANTHER" id="PTHR30537:SF5">
    <property type="entry name" value="HTH-TYPE TRANSCRIPTIONAL ACTIVATOR TTDR-RELATED"/>
    <property type="match status" value="1"/>
</dbReference>
<evidence type="ECO:0000256" key="3">
    <source>
        <dbReference type="ARBA" id="ARBA00023125"/>
    </source>
</evidence>
<dbReference type="Pfam" id="PF03466">
    <property type="entry name" value="LysR_substrate"/>
    <property type="match status" value="1"/>
</dbReference>
<dbReference type="EMBL" id="FOZW01000002">
    <property type="protein sequence ID" value="SFS57467.1"/>
    <property type="molecule type" value="Genomic_DNA"/>
</dbReference>
<keyword evidence="2" id="KW-0805">Transcription regulation</keyword>
<dbReference type="PROSITE" id="PS50931">
    <property type="entry name" value="HTH_LYSR"/>
    <property type="match status" value="1"/>
</dbReference>
<dbReference type="Gene3D" id="3.40.190.290">
    <property type="match status" value="1"/>
</dbReference>
<dbReference type="Proteomes" id="UP000199392">
    <property type="component" value="Unassembled WGS sequence"/>
</dbReference>
<evidence type="ECO:0000313" key="7">
    <source>
        <dbReference type="Proteomes" id="UP000199392"/>
    </source>
</evidence>
<dbReference type="InterPro" id="IPR058163">
    <property type="entry name" value="LysR-type_TF_proteobact-type"/>
</dbReference>
<evidence type="ECO:0000256" key="1">
    <source>
        <dbReference type="ARBA" id="ARBA00009437"/>
    </source>
</evidence>
<dbReference type="SUPFAM" id="SSF53850">
    <property type="entry name" value="Periplasmic binding protein-like II"/>
    <property type="match status" value="1"/>
</dbReference>
<evidence type="ECO:0000313" key="6">
    <source>
        <dbReference type="EMBL" id="SFS57467.1"/>
    </source>
</evidence>
<dbReference type="GO" id="GO:0003700">
    <property type="term" value="F:DNA-binding transcription factor activity"/>
    <property type="evidence" value="ECO:0007669"/>
    <property type="project" value="InterPro"/>
</dbReference>
<protein>
    <submittedName>
        <fullName evidence="6">DNA-binding transcriptional regulator, LysR family</fullName>
    </submittedName>
</protein>